<evidence type="ECO:0000256" key="3">
    <source>
        <dbReference type="RuleBase" id="RU003707"/>
    </source>
</evidence>
<dbReference type="Proteomes" id="UP000622653">
    <property type="component" value="Unassembled WGS sequence"/>
</dbReference>
<proteinExistence type="inferred from homology"/>
<keyword evidence="5" id="KW-1185">Reference proteome</keyword>
<protein>
    <submittedName>
        <fullName evidence="4">Enoyl-CoA hydratase/isomerase family protein</fullName>
    </submittedName>
</protein>
<dbReference type="InterPro" id="IPR014748">
    <property type="entry name" value="Enoyl-CoA_hydra_C"/>
</dbReference>
<dbReference type="PROSITE" id="PS00166">
    <property type="entry name" value="ENOYL_COA_HYDRATASE"/>
    <property type="match status" value="1"/>
</dbReference>
<evidence type="ECO:0000313" key="4">
    <source>
        <dbReference type="EMBL" id="MBF4501849.1"/>
    </source>
</evidence>
<dbReference type="Gene3D" id="3.90.226.10">
    <property type="entry name" value="2-enoyl-CoA Hydratase, Chain A, domain 1"/>
    <property type="match status" value="1"/>
</dbReference>
<evidence type="ECO:0000256" key="1">
    <source>
        <dbReference type="ARBA" id="ARBA00005254"/>
    </source>
</evidence>
<comment type="similarity">
    <text evidence="1 3">Belongs to the enoyl-CoA hydratase/isomerase family.</text>
</comment>
<dbReference type="FunFam" id="3.90.226.10:FF:000009">
    <property type="entry name" value="Carnitinyl-CoA dehydratase"/>
    <property type="match status" value="1"/>
</dbReference>
<dbReference type="Pfam" id="PF00378">
    <property type="entry name" value="ECH_1"/>
    <property type="match status" value="1"/>
</dbReference>
<dbReference type="GO" id="GO:0006635">
    <property type="term" value="P:fatty acid beta-oxidation"/>
    <property type="evidence" value="ECO:0007669"/>
    <property type="project" value="TreeGrafter"/>
</dbReference>
<dbReference type="InterPro" id="IPR029045">
    <property type="entry name" value="ClpP/crotonase-like_dom_sf"/>
</dbReference>
<dbReference type="EMBL" id="JADKPV010000006">
    <property type="protein sequence ID" value="MBF4501849.1"/>
    <property type="molecule type" value="Genomic_DNA"/>
</dbReference>
<dbReference type="PANTHER" id="PTHR11941">
    <property type="entry name" value="ENOYL-COA HYDRATASE-RELATED"/>
    <property type="match status" value="1"/>
</dbReference>
<reference evidence="4" key="1">
    <citation type="submission" date="2020-11" db="EMBL/GenBank/DDBJ databases">
        <title>Multidrug resistant novel bacterium Savagea serpentis sp. nov., isolated from the scats of a vine snake (Ahaetulla nasuta).</title>
        <authorList>
            <person name="Venkata Ramana V."/>
            <person name="Vikas Patil S."/>
            <person name="Yogita Lugani V."/>
        </authorList>
    </citation>
    <scope>NUCLEOTIDE SEQUENCE</scope>
    <source>
        <strain evidence="4">SN6</strain>
    </source>
</reference>
<sequence length="261" mass="27951">MMSEYSNVTVENHIAVLEIDHAPANALSSHVIQELRDEVKKLGEQDDVHAIIITGKGRFFVAGADIKEFIPAMGNDENGLNMAKAGQALCDEIEALRKPVIAAVNGPALGGGLEIALGCHVRLASEKAILGLPELNLGLIPAFGGTQRLARLTNEAVALDLILSGRHITAAEAKDLHIVQYVVPGEELLDKAKEVAASYVSAHSNTSISRAIKAVQEGLATTLEEGLKVEREMFAELFLTEDAKEGVTAFSEKRAAEFKHK</sequence>
<dbReference type="CDD" id="cd06558">
    <property type="entry name" value="crotonase-like"/>
    <property type="match status" value="1"/>
</dbReference>
<gene>
    <name evidence="4" type="ORF">IRY55_10790</name>
</gene>
<keyword evidence="2" id="KW-0456">Lyase</keyword>
<accession>A0A8J7KTR5</accession>
<dbReference type="PANTHER" id="PTHR11941:SF175">
    <property type="entry name" value="ENOYL-COA HYDRATASE-RELATED"/>
    <property type="match status" value="1"/>
</dbReference>
<dbReference type="GO" id="GO:0016836">
    <property type="term" value="F:hydro-lyase activity"/>
    <property type="evidence" value="ECO:0007669"/>
    <property type="project" value="UniProtKB-ARBA"/>
</dbReference>
<dbReference type="InterPro" id="IPR018376">
    <property type="entry name" value="Enoyl-CoA_hyd/isom_CS"/>
</dbReference>
<comment type="caution">
    <text evidence="4">The sequence shown here is derived from an EMBL/GenBank/DDBJ whole genome shotgun (WGS) entry which is preliminary data.</text>
</comment>
<dbReference type="AlphaFoldDB" id="A0A8J7KTR5"/>
<evidence type="ECO:0000313" key="5">
    <source>
        <dbReference type="Proteomes" id="UP000622653"/>
    </source>
</evidence>
<organism evidence="4 5">
    <name type="scientific">Savagea serpentis</name>
    <dbReference type="NCBI Taxonomy" id="2785297"/>
    <lineage>
        <taxon>Bacteria</taxon>
        <taxon>Bacillati</taxon>
        <taxon>Bacillota</taxon>
        <taxon>Bacilli</taxon>
        <taxon>Bacillales</taxon>
        <taxon>Caryophanaceae</taxon>
        <taxon>Savagea</taxon>
    </lineage>
</organism>
<dbReference type="InterPro" id="IPR001753">
    <property type="entry name" value="Enoyl-CoA_hydra/iso"/>
</dbReference>
<evidence type="ECO:0000256" key="2">
    <source>
        <dbReference type="ARBA" id="ARBA00023239"/>
    </source>
</evidence>
<dbReference type="Gene3D" id="1.10.12.10">
    <property type="entry name" value="Lyase 2-enoyl-coa Hydratase, Chain A, domain 2"/>
    <property type="match status" value="1"/>
</dbReference>
<dbReference type="SUPFAM" id="SSF52096">
    <property type="entry name" value="ClpP/crotonase"/>
    <property type="match status" value="1"/>
</dbReference>
<dbReference type="FunFam" id="1.10.12.10:FF:000001">
    <property type="entry name" value="Probable enoyl-CoA hydratase, mitochondrial"/>
    <property type="match status" value="1"/>
</dbReference>
<name>A0A8J7KTR5_9BACL</name>
<dbReference type="RefSeq" id="WP_194563331.1">
    <property type="nucleotide sequence ID" value="NZ_JADKPV010000006.1"/>
</dbReference>